<evidence type="ECO:0000313" key="2">
    <source>
        <dbReference type="EMBL" id="PWK13911.1"/>
    </source>
</evidence>
<reference evidence="2 3" key="1">
    <citation type="submission" date="2018-05" db="EMBL/GenBank/DDBJ databases">
        <title>Genomic Encyclopedia of Type Strains, Phase IV (KMG-IV): sequencing the most valuable type-strain genomes for metagenomic binning, comparative biology and taxonomic classification.</title>
        <authorList>
            <person name="Goeker M."/>
        </authorList>
    </citation>
    <scope>NUCLEOTIDE SEQUENCE [LARGE SCALE GENOMIC DNA]</scope>
    <source>
        <strain evidence="2 3">DSM 18773</strain>
    </source>
</reference>
<dbReference type="RefSeq" id="WP_109688466.1">
    <property type="nucleotide sequence ID" value="NZ_QGGL01000006.1"/>
</dbReference>
<name>A0A316D9N8_9BACL</name>
<evidence type="ECO:0000256" key="1">
    <source>
        <dbReference type="SAM" id="MobiDB-lite"/>
    </source>
</evidence>
<protein>
    <submittedName>
        <fullName evidence="2">Uncharacterized protein</fullName>
    </submittedName>
</protein>
<dbReference type="AlphaFoldDB" id="A0A316D9N8"/>
<accession>A0A316D9N8</accession>
<dbReference type="OrthoDB" id="2381724at2"/>
<evidence type="ECO:0000313" key="3">
    <source>
        <dbReference type="Proteomes" id="UP000245634"/>
    </source>
</evidence>
<feature type="region of interest" description="Disordered" evidence="1">
    <location>
        <begin position="1"/>
        <end position="27"/>
    </location>
</feature>
<gene>
    <name evidence="2" type="ORF">C7459_106191</name>
</gene>
<keyword evidence="3" id="KW-1185">Reference proteome</keyword>
<dbReference type="Proteomes" id="UP000245634">
    <property type="component" value="Unassembled WGS sequence"/>
</dbReference>
<organism evidence="2 3">
    <name type="scientific">Tumebacillus permanentifrigoris</name>
    <dbReference type="NCBI Taxonomy" id="378543"/>
    <lineage>
        <taxon>Bacteria</taxon>
        <taxon>Bacillati</taxon>
        <taxon>Bacillota</taxon>
        <taxon>Bacilli</taxon>
        <taxon>Bacillales</taxon>
        <taxon>Alicyclobacillaceae</taxon>
        <taxon>Tumebacillus</taxon>
    </lineage>
</organism>
<proteinExistence type="predicted"/>
<sequence length="360" mass="39803">MNQQYGNQYGNTQNSQFNQGGFQQGVSQQQLDRIHQNSLFNGQETSYNNAQVQRIHAQSMQNGTMANPQVNNYAQQQQGFGGGQTFSNQAFSNQGMSNQQFQQGVSQQQIDRIHQASLFNGQETQYSTPQVQRIHAASMQNGTMANPQVNSYAQQQQGFGGGQTFSNQAYMNQGNTNQGYTQGLSNQQYQQGVTQQQLDRIQQATMQGGTLAQPQLSNFGGQTFTNQGFNTQGMSNQQFQQGVSQQQLDRIHQASLYNGQETQYSSPQVQRIHAQSMQNGTMANPQVNSYAQQQQGTGFGQGLSAQSFGGTAFNQVMSADAGIRDAEGRTDVYPQALYTGRNQYDTVNTNVLNQMVGRQF</sequence>
<dbReference type="EMBL" id="QGGL01000006">
    <property type="protein sequence ID" value="PWK13911.1"/>
    <property type="molecule type" value="Genomic_DNA"/>
</dbReference>
<comment type="caution">
    <text evidence="2">The sequence shown here is derived from an EMBL/GenBank/DDBJ whole genome shotgun (WGS) entry which is preliminary data.</text>
</comment>